<reference evidence="2 3" key="1">
    <citation type="submission" date="2021-06" db="EMBL/GenBank/DDBJ databases">
        <authorList>
            <person name="Palmer J.M."/>
        </authorList>
    </citation>
    <scope>NUCLEOTIDE SEQUENCE [LARGE SCALE GENOMIC DNA]</scope>
    <source>
        <strain evidence="2 3">AS_MEX2019</strain>
        <tissue evidence="2">Muscle</tissue>
    </source>
</reference>
<dbReference type="Proteomes" id="UP001469553">
    <property type="component" value="Unassembled WGS sequence"/>
</dbReference>
<comment type="caution">
    <text evidence="2">The sequence shown here is derived from an EMBL/GenBank/DDBJ whole genome shotgun (WGS) entry which is preliminary data.</text>
</comment>
<protein>
    <submittedName>
        <fullName evidence="2">Uncharacterized protein</fullName>
    </submittedName>
</protein>
<sequence>DDPEKNFGIHTFGGHPSETRKDTFRPYPHDSGGGPFPLCWNSDQQEFCCSPGGA</sequence>
<evidence type="ECO:0000256" key="1">
    <source>
        <dbReference type="SAM" id="MobiDB-lite"/>
    </source>
</evidence>
<name>A0ABV0ZHR0_9TELE</name>
<evidence type="ECO:0000313" key="2">
    <source>
        <dbReference type="EMBL" id="MEQ2305753.1"/>
    </source>
</evidence>
<evidence type="ECO:0000313" key="3">
    <source>
        <dbReference type="Proteomes" id="UP001469553"/>
    </source>
</evidence>
<organism evidence="2 3">
    <name type="scientific">Ameca splendens</name>
    <dbReference type="NCBI Taxonomy" id="208324"/>
    <lineage>
        <taxon>Eukaryota</taxon>
        <taxon>Metazoa</taxon>
        <taxon>Chordata</taxon>
        <taxon>Craniata</taxon>
        <taxon>Vertebrata</taxon>
        <taxon>Euteleostomi</taxon>
        <taxon>Actinopterygii</taxon>
        <taxon>Neopterygii</taxon>
        <taxon>Teleostei</taxon>
        <taxon>Neoteleostei</taxon>
        <taxon>Acanthomorphata</taxon>
        <taxon>Ovalentaria</taxon>
        <taxon>Atherinomorphae</taxon>
        <taxon>Cyprinodontiformes</taxon>
        <taxon>Goodeidae</taxon>
        <taxon>Ameca</taxon>
    </lineage>
</organism>
<proteinExistence type="predicted"/>
<feature type="non-terminal residue" evidence="2">
    <location>
        <position position="1"/>
    </location>
</feature>
<accession>A0ABV0ZHR0</accession>
<keyword evidence="3" id="KW-1185">Reference proteome</keyword>
<feature type="region of interest" description="Disordered" evidence="1">
    <location>
        <begin position="1"/>
        <end position="29"/>
    </location>
</feature>
<feature type="compositionally biased region" description="Basic and acidic residues" evidence="1">
    <location>
        <begin position="17"/>
        <end position="28"/>
    </location>
</feature>
<dbReference type="EMBL" id="JAHRIP010065873">
    <property type="protein sequence ID" value="MEQ2305753.1"/>
    <property type="molecule type" value="Genomic_DNA"/>
</dbReference>
<gene>
    <name evidence="2" type="ORF">AMECASPLE_001271</name>
</gene>